<dbReference type="Proteomes" id="UP000077824">
    <property type="component" value="Chromosome"/>
</dbReference>
<name>A0A172XXJ4_9FLAO</name>
<dbReference type="EMBL" id="CP015199">
    <property type="protein sequence ID" value="ANF51727.1"/>
    <property type="molecule type" value="Genomic_DNA"/>
</dbReference>
<dbReference type="RefSeq" id="WP_066756107.1">
    <property type="nucleotide sequence ID" value="NZ_CP015199.1"/>
</dbReference>
<protein>
    <submittedName>
        <fullName evidence="1">Uncharacterized protein</fullName>
    </submittedName>
</protein>
<evidence type="ECO:0000313" key="2">
    <source>
        <dbReference type="Proteomes" id="UP000077824"/>
    </source>
</evidence>
<accession>A0A172XXJ4</accession>
<reference evidence="1 2" key="1">
    <citation type="submission" date="2016-04" db="EMBL/GenBank/DDBJ databases">
        <title>Complete Genome Sequence of Chryseobacterium sp. IHBB 10212.</title>
        <authorList>
            <person name="Pal M."/>
            <person name="Swarnkar M.K."/>
            <person name="Kaushal K."/>
            <person name="Chhibber S."/>
            <person name="Singh A.K."/>
            <person name="Gulati A."/>
        </authorList>
    </citation>
    <scope>NUCLEOTIDE SEQUENCE [LARGE SCALE GENOMIC DNA]</scope>
    <source>
        <strain evidence="1 2">IHBB 10212</strain>
    </source>
</reference>
<dbReference type="STRING" id="1685010.A0O34_14980"/>
<dbReference type="AlphaFoldDB" id="A0A172XXJ4"/>
<evidence type="ECO:0000313" key="1">
    <source>
        <dbReference type="EMBL" id="ANF51727.1"/>
    </source>
</evidence>
<organism evidence="1 2">
    <name type="scientific">Chryseobacterium glaciei</name>
    <dbReference type="NCBI Taxonomy" id="1685010"/>
    <lineage>
        <taxon>Bacteria</taxon>
        <taxon>Pseudomonadati</taxon>
        <taxon>Bacteroidota</taxon>
        <taxon>Flavobacteriia</taxon>
        <taxon>Flavobacteriales</taxon>
        <taxon>Weeksellaceae</taxon>
        <taxon>Chryseobacterium group</taxon>
        <taxon>Chryseobacterium</taxon>
    </lineage>
</organism>
<keyword evidence="2" id="KW-1185">Reference proteome</keyword>
<gene>
    <name evidence="1" type="ORF">A0O34_14980</name>
</gene>
<proteinExistence type="predicted"/>
<dbReference type="KEGG" id="chh:A0O34_14980"/>
<dbReference type="OrthoDB" id="9941021at2"/>
<sequence>MTAEQIKIKVKEAYENVDSGDFLQLKIKQQVELHRINFKRFKEVYPDKDFEYWKYYNEAMNINSTNNQEIMAMGIYFLALDEFKPDD</sequence>